<name>A0A9D5BSM6_9LILI</name>
<dbReference type="EMBL" id="JAGGNH010000114">
    <property type="protein sequence ID" value="KAJ0960104.1"/>
    <property type="molecule type" value="Genomic_DNA"/>
</dbReference>
<feature type="compositionally biased region" description="Acidic residues" evidence="3">
    <location>
        <begin position="550"/>
        <end position="563"/>
    </location>
</feature>
<evidence type="ECO:0000256" key="2">
    <source>
        <dbReference type="ARBA" id="ARBA00022801"/>
    </source>
</evidence>
<reference evidence="5 6" key="1">
    <citation type="journal article" date="2022" name="Hortic Res">
        <title>The genome of Dioscorea zingiberensis sheds light on the biosynthesis, origin and evolution of the medicinally important diosgenin saponins.</title>
        <authorList>
            <person name="Li Y."/>
            <person name="Tan C."/>
            <person name="Li Z."/>
            <person name="Guo J."/>
            <person name="Li S."/>
            <person name="Chen X."/>
            <person name="Wang C."/>
            <person name="Dai X."/>
            <person name="Yang H."/>
            <person name="Song W."/>
            <person name="Hou L."/>
            <person name="Xu J."/>
            <person name="Tong Z."/>
            <person name="Xu A."/>
            <person name="Yuan X."/>
            <person name="Wang W."/>
            <person name="Yang Q."/>
            <person name="Chen L."/>
            <person name="Sun Z."/>
            <person name="Wang K."/>
            <person name="Pan B."/>
            <person name="Chen J."/>
            <person name="Bao Y."/>
            <person name="Liu F."/>
            <person name="Qi X."/>
            <person name="Gang D.R."/>
            <person name="Wen J."/>
            <person name="Li J."/>
        </authorList>
    </citation>
    <scope>NUCLEOTIDE SEQUENCE [LARGE SCALE GENOMIC DNA]</scope>
    <source>
        <strain evidence="5">Dzin_1.0</strain>
    </source>
</reference>
<dbReference type="Pfam" id="PF22669">
    <property type="entry name" value="Exo_endo_phos2"/>
    <property type="match status" value="1"/>
</dbReference>
<dbReference type="GO" id="GO:0034485">
    <property type="term" value="F:phosphatidylinositol-3,4,5-trisphosphate 5-phosphatase activity"/>
    <property type="evidence" value="ECO:0007669"/>
    <property type="project" value="TreeGrafter"/>
</dbReference>
<keyword evidence="2" id="KW-0378">Hydrolase</keyword>
<comment type="similarity">
    <text evidence="1">Belongs to the inositol polyphosphate 5-phosphatase family.</text>
</comment>
<feature type="domain" description="Inositol polyphosphate-related phosphatase" evidence="4">
    <location>
        <begin position="7"/>
        <end position="303"/>
    </location>
</feature>
<dbReference type="PROSITE" id="PS00690">
    <property type="entry name" value="DEAH_ATP_HELICASE"/>
    <property type="match status" value="1"/>
</dbReference>
<dbReference type="InterPro" id="IPR045849">
    <property type="entry name" value="IP5P_plant"/>
</dbReference>
<dbReference type="GO" id="GO:0004445">
    <property type="term" value="F:inositol-polyphosphate 5-phosphatase activity"/>
    <property type="evidence" value="ECO:0007669"/>
    <property type="project" value="InterPro"/>
</dbReference>
<dbReference type="InterPro" id="IPR000300">
    <property type="entry name" value="IPPc"/>
</dbReference>
<dbReference type="OrthoDB" id="62798at2759"/>
<gene>
    <name evidence="5" type="ORF">J5N97_000119</name>
</gene>
<organism evidence="5 6">
    <name type="scientific">Dioscorea zingiberensis</name>
    <dbReference type="NCBI Taxonomy" id="325984"/>
    <lineage>
        <taxon>Eukaryota</taxon>
        <taxon>Viridiplantae</taxon>
        <taxon>Streptophyta</taxon>
        <taxon>Embryophyta</taxon>
        <taxon>Tracheophyta</taxon>
        <taxon>Spermatophyta</taxon>
        <taxon>Magnoliopsida</taxon>
        <taxon>Liliopsida</taxon>
        <taxon>Dioscoreales</taxon>
        <taxon>Dioscoreaceae</taxon>
        <taxon>Dioscorea</taxon>
    </lineage>
</organism>
<protein>
    <recommendedName>
        <fullName evidence="4">Inositol polyphosphate-related phosphatase domain-containing protein</fullName>
    </recommendedName>
</protein>
<dbReference type="GO" id="GO:0046856">
    <property type="term" value="P:phosphatidylinositol dephosphorylation"/>
    <property type="evidence" value="ECO:0007669"/>
    <property type="project" value="InterPro"/>
</dbReference>
<evidence type="ECO:0000259" key="4">
    <source>
        <dbReference type="SMART" id="SM00128"/>
    </source>
</evidence>
<dbReference type="AlphaFoldDB" id="A0A9D5BSM6"/>
<dbReference type="SUPFAM" id="SSF52540">
    <property type="entry name" value="P-loop containing nucleoside triphosphate hydrolases"/>
    <property type="match status" value="1"/>
</dbReference>
<proteinExistence type="inferred from homology"/>
<feature type="region of interest" description="Disordered" evidence="3">
    <location>
        <begin position="53"/>
        <end position="72"/>
    </location>
</feature>
<evidence type="ECO:0000313" key="6">
    <source>
        <dbReference type="Proteomes" id="UP001085076"/>
    </source>
</evidence>
<dbReference type="Proteomes" id="UP001085076">
    <property type="component" value="Unassembled WGS sequence"/>
</dbReference>
<dbReference type="GO" id="GO:0004439">
    <property type="term" value="F:phosphatidylinositol-4,5-bisphosphate 5-phosphatase activity"/>
    <property type="evidence" value="ECO:0007669"/>
    <property type="project" value="TreeGrafter"/>
</dbReference>
<feature type="compositionally biased region" description="Polar residues" evidence="3">
    <location>
        <begin position="566"/>
        <end position="582"/>
    </location>
</feature>
<dbReference type="PANTHER" id="PTHR45666">
    <property type="entry name" value="TYPE IV INOSITOL POLYPHOSPHATE 5-PHOSPHATASE 9"/>
    <property type="match status" value="1"/>
</dbReference>
<feature type="region of interest" description="Disordered" evidence="3">
    <location>
        <begin position="550"/>
        <end position="606"/>
    </location>
</feature>
<dbReference type="SMART" id="SM00128">
    <property type="entry name" value="IPPc"/>
    <property type="match status" value="1"/>
</dbReference>
<keyword evidence="6" id="KW-1185">Reference proteome</keyword>
<dbReference type="Gene3D" id="3.60.10.10">
    <property type="entry name" value="Endonuclease/exonuclease/phosphatase"/>
    <property type="match status" value="1"/>
</dbReference>
<comment type="caution">
    <text evidence="5">The sequence shown here is derived from an EMBL/GenBank/DDBJ whole genome shotgun (WGS) entry which is preliminary data.</text>
</comment>
<evidence type="ECO:0000256" key="3">
    <source>
        <dbReference type="SAM" id="MobiDB-lite"/>
    </source>
</evidence>
<evidence type="ECO:0000256" key="1">
    <source>
        <dbReference type="ARBA" id="ARBA00010768"/>
    </source>
</evidence>
<evidence type="ECO:0000313" key="5">
    <source>
        <dbReference type="EMBL" id="KAJ0960104.1"/>
    </source>
</evidence>
<accession>A0A9D5BSM6</accession>
<dbReference type="InterPro" id="IPR002464">
    <property type="entry name" value="DNA/RNA_helicase_DEAH_CS"/>
</dbReference>
<dbReference type="PANTHER" id="PTHR45666:SF34">
    <property type="entry name" value="TYPE IV INOSITOL POLYPHOSPHATE 5-PHOSPHATASE 7"/>
    <property type="match status" value="1"/>
</dbReference>
<dbReference type="InterPro" id="IPR027417">
    <property type="entry name" value="P-loop_NTPase"/>
</dbReference>
<feature type="compositionally biased region" description="Polar residues" evidence="3">
    <location>
        <begin position="592"/>
        <end position="606"/>
    </location>
</feature>
<dbReference type="Gene3D" id="3.40.50.300">
    <property type="entry name" value="P-loop containing nucleotide triphosphate hydrolases"/>
    <property type="match status" value="1"/>
</dbReference>
<dbReference type="SUPFAM" id="SSF56219">
    <property type="entry name" value="DNase I-like"/>
    <property type="match status" value="1"/>
</dbReference>
<sequence length="673" mass="76395">MVKEMVRKWFNIKSKTEDFQADDVVYGEKFSKNTEQVRRRKMNLDHPRIIDVQNHRWGSSDDDNGPGDSPSTVLFSPMSYAGSASNENGYRMPGHSRYNLVASKQMVGIFLTVWVRSELRDHVKNMKVSCVGRGLMGYLGNKGSISVSMSLHDTTFCFICTHLTSGQKEGDELRRNSDVMEILRKTRFPKVNGSSALKNPETILEHDRVIWLGDLNYRISLSYRSAKALVEMQNWRALLENDQDRAKRGRVFVGWNEGRFTSHQLTSIPLIQTDMQGMICTQRRNVEHLLGVIEYCGMVKVSNSYLMSVGNLGGNHFEEGLMKADGDIPYPTNRKRSALLELVRKLIFLSSSCDWACPNELVSSGGAESADSNTTIMPDKRRNKRKGANEICIIRKYTIPEGAYALLQSSQNIGQSDFWLKQYSVIILDEVHERSLCTDILIGMLSRAIPFRQKLYDEQQNLLHEEVTISSENRIFPLKLVLMSATLQVEDFVKLISCSPPVIDVSGRQFKEITRNEISEAFDVHDNLNDHQTASDRFCSDDEYHYEVGEDECSTSYDSELETSAELHQSPPNSSGSTSVQSPLRPPDCSRSAKTAGTNSSLQFRRTTPLPLHSARNHQRHTTAQLLPPAKLLTPAHYRQQALLCQTNSFMQLQRHRYGQRHQRIPSANQDRS</sequence>
<dbReference type="InterPro" id="IPR036691">
    <property type="entry name" value="Endo/exonu/phosph_ase_sf"/>
</dbReference>